<dbReference type="SUPFAM" id="SSF54593">
    <property type="entry name" value="Glyoxalase/Bleomycin resistance protein/Dihydroxybiphenyl dioxygenase"/>
    <property type="match status" value="1"/>
</dbReference>
<dbReference type="InterPro" id="IPR029068">
    <property type="entry name" value="Glyas_Bleomycin-R_OHBP_Dase"/>
</dbReference>
<evidence type="ECO:0000313" key="3">
    <source>
        <dbReference type="EMBL" id="BBT39759.1"/>
    </source>
</evidence>
<dbReference type="Proteomes" id="UP000515680">
    <property type="component" value="Chromosome"/>
</dbReference>
<protein>
    <submittedName>
        <fullName evidence="3">Glyoxalase</fullName>
    </submittedName>
</protein>
<evidence type="ECO:0000259" key="2">
    <source>
        <dbReference type="PROSITE" id="PS51819"/>
    </source>
</evidence>
<evidence type="ECO:0000256" key="1">
    <source>
        <dbReference type="ARBA" id="ARBA00022723"/>
    </source>
</evidence>
<feature type="domain" description="VOC" evidence="2">
    <location>
        <begin position="8"/>
        <end position="139"/>
    </location>
</feature>
<dbReference type="InterPro" id="IPR051785">
    <property type="entry name" value="MMCE/EMCE_epimerase"/>
</dbReference>
<dbReference type="PROSITE" id="PS51819">
    <property type="entry name" value="VOC"/>
    <property type="match status" value="1"/>
</dbReference>
<proteinExistence type="predicted"/>
<name>A0A6S5TZ70_PSEPU</name>
<dbReference type="Gene3D" id="3.10.180.10">
    <property type="entry name" value="2,3-Dihydroxybiphenyl 1,2-Dioxygenase, domain 1"/>
    <property type="match status" value="1"/>
</dbReference>
<dbReference type="PANTHER" id="PTHR43048:SF3">
    <property type="entry name" value="METHYLMALONYL-COA EPIMERASE, MITOCHONDRIAL"/>
    <property type="match status" value="1"/>
</dbReference>
<dbReference type="AlphaFoldDB" id="A0A6S5TZ70"/>
<dbReference type="InterPro" id="IPR037523">
    <property type="entry name" value="VOC_core"/>
</dbReference>
<evidence type="ECO:0000313" key="4">
    <source>
        <dbReference type="Proteomes" id="UP000515680"/>
    </source>
</evidence>
<dbReference type="EMBL" id="AP022227">
    <property type="protein sequence ID" value="BBT39759.1"/>
    <property type="molecule type" value="Genomic_DNA"/>
</dbReference>
<accession>A0A6S5TZ70</accession>
<dbReference type="Pfam" id="PF13669">
    <property type="entry name" value="Glyoxalase_4"/>
    <property type="match status" value="1"/>
</dbReference>
<dbReference type="GO" id="GO:0046872">
    <property type="term" value="F:metal ion binding"/>
    <property type="evidence" value="ECO:0007669"/>
    <property type="project" value="UniProtKB-KW"/>
</dbReference>
<dbReference type="GeneID" id="93543734"/>
<organism evidence="3 4">
    <name type="scientific">Pseudomonas putida</name>
    <name type="common">Arthrobacter siderocapsulatus</name>
    <dbReference type="NCBI Taxonomy" id="303"/>
    <lineage>
        <taxon>Bacteria</taxon>
        <taxon>Pseudomonadati</taxon>
        <taxon>Pseudomonadota</taxon>
        <taxon>Gammaproteobacteria</taxon>
        <taxon>Pseudomonadales</taxon>
        <taxon>Pseudomonadaceae</taxon>
        <taxon>Pseudomonas</taxon>
    </lineage>
</organism>
<gene>
    <name evidence="3" type="ORF">WP8W18C01_21000</name>
</gene>
<dbReference type="GO" id="GO:0046491">
    <property type="term" value="P:L-methylmalonyl-CoA metabolic process"/>
    <property type="evidence" value="ECO:0007669"/>
    <property type="project" value="TreeGrafter"/>
</dbReference>
<dbReference type="PANTHER" id="PTHR43048">
    <property type="entry name" value="METHYLMALONYL-COA EPIMERASE"/>
    <property type="match status" value="1"/>
</dbReference>
<dbReference type="RefSeq" id="WP_090345743.1">
    <property type="nucleotide sequence ID" value="NZ_AP022227.1"/>
</dbReference>
<sequence length="167" mass="18539">MHHPAPQAFDQLGFVVQDLDQSIDHWLQLGVGPWTVFRDVQLEGSYQGQAVEVRMNVGLAYQGGLQIELIHTTSDGPSPYRDARGLHHMAWLVDELDSAVANLRERGLQPVFEAGNATTRVCYLQNPNEPGVLFEVIEGAGLRQMIDHGIAQAREWNGEQPVRVFAG</sequence>
<dbReference type="GO" id="GO:0004493">
    <property type="term" value="F:methylmalonyl-CoA epimerase activity"/>
    <property type="evidence" value="ECO:0007669"/>
    <property type="project" value="TreeGrafter"/>
</dbReference>
<reference evidence="3 4" key="1">
    <citation type="submission" date="2019-12" db="EMBL/GenBank/DDBJ databases">
        <title>complete genome sequences of Pseudomonas putida str. WP8-W18-CRE-01 isolated from wastewater treatment plant effluent.</title>
        <authorList>
            <person name="Sekizuka T."/>
            <person name="Itokawa K."/>
            <person name="Yatsu K."/>
            <person name="Inamine Y."/>
            <person name="Kuroda M."/>
        </authorList>
    </citation>
    <scope>NUCLEOTIDE SEQUENCE [LARGE SCALE GENOMIC DNA]</scope>
    <source>
        <strain evidence="3 4">WP8-W18-CRE-01</strain>
    </source>
</reference>
<keyword evidence="1" id="KW-0479">Metal-binding</keyword>